<comment type="subcellular location">
    <subcellularLocation>
        <location evidence="1">Membrane</location>
        <topology evidence="1">Multi-pass membrane protein</topology>
    </subcellularLocation>
</comment>
<dbReference type="Proteomes" id="UP000276133">
    <property type="component" value="Unassembled WGS sequence"/>
</dbReference>
<evidence type="ECO:0000256" key="7">
    <source>
        <dbReference type="ARBA" id="ARBA00023098"/>
    </source>
</evidence>
<sequence>MATEFLDLFKSNKNDFYWEATDEPHASRRKQILAKYPQIKKLMGHDPRIAAQLVIMVFVQLCMSYLVRDMSWMEIAFLSYVVGGTLNHSLSLGLHEIAHNLAFGAHRPFANRLIGFFANLPLGVPASITFRKYHLDHHKYQGDELIDVDLPTKIEGILFSSLVGKFFFIVLQPLFYCLRPVIVLPKKISFLEILNWTIQIVFDSAIFYFFGIKSLVYLWLGTLLGLGLHPVAGHFIAEHYVFVKGFETYSYYGPLNLITFNVGYHNEHHDFPNIPGYRLPEVKKMAPEFYDNLPCHHSWIKVLYDFITCSEMGPYARVKRQTKYSREWAQTSDRQSMIETKKDK</sequence>
<evidence type="ECO:0000256" key="2">
    <source>
        <dbReference type="ARBA" id="ARBA00006146"/>
    </source>
</evidence>
<evidence type="ECO:0000256" key="3">
    <source>
        <dbReference type="ARBA" id="ARBA00012021"/>
    </source>
</evidence>
<evidence type="ECO:0000313" key="13">
    <source>
        <dbReference type="Proteomes" id="UP000276133"/>
    </source>
</evidence>
<evidence type="ECO:0000256" key="5">
    <source>
        <dbReference type="ARBA" id="ARBA00022989"/>
    </source>
</evidence>
<keyword evidence="5 10" id="KW-1133">Transmembrane helix</keyword>
<dbReference type="EC" id="1.14.19.17" evidence="3"/>
<keyword evidence="6 9" id="KW-0560">Oxidoreductase</keyword>
<comment type="similarity">
    <text evidence="2 9">Belongs to the fatty acid desaturase type 1 family. DEGS subfamily.</text>
</comment>
<protein>
    <recommendedName>
        <fullName evidence="3">sphingolipid 4-desaturase</fullName>
        <ecNumber evidence="3">1.14.19.17</ecNumber>
    </recommendedName>
</protein>
<comment type="caution">
    <text evidence="12">The sequence shown here is derived from an EMBL/GenBank/DDBJ whole genome shotgun (WGS) entry which is preliminary data.</text>
</comment>
<feature type="domain" description="Sphingolipid delta4-desaturase N-terminal" evidence="11">
    <location>
        <begin position="11"/>
        <end position="49"/>
    </location>
</feature>
<dbReference type="GO" id="GO:0016020">
    <property type="term" value="C:membrane"/>
    <property type="evidence" value="ECO:0007669"/>
    <property type="project" value="UniProtKB-SubCell"/>
</dbReference>
<reference evidence="12 13" key="1">
    <citation type="journal article" date="2018" name="Sci. Rep.">
        <title>Genomic signatures of local adaptation to the degree of environmental predictability in rotifers.</title>
        <authorList>
            <person name="Franch-Gras L."/>
            <person name="Hahn C."/>
            <person name="Garcia-Roger E.M."/>
            <person name="Carmona M.J."/>
            <person name="Serra M."/>
            <person name="Gomez A."/>
        </authorList>
    </citation>
    <scope>NUCLEOTIDE SEQUENCE [LARGE SCALE GENOMIC DNA]</scope>
    <source>
        <strain evidence="12">HYR1</strain>
    </source>
</reference>
<dbReference type="InterPro" id="IPR005804">
    <property type="entry name" value="FA_desaturase_dom"/>
</dbReference>
<accession>A0A3M7S5D4</accession>
<evidence type="ECO:0000256" key="10">
    <source>
        <dbReference type="SAM" id="Phobius"/>
    </source>
</evidence>
<evidence type="ECO:0000259" key="11">
    <source>
        <dbReference type="SMART" id="SM01269"/>
    </source>
</evidence>
<dbReference type="PANTHER" id="PTHR12879:SF8">
    <property type="entry name" value="SPHINGOLIPID DELTA(4)-DESATURASE DES1"/>
    <property type="match status" value="1"/>
</dbReference>
<name>A0A3M7S5D4_BRAPC</name>
<proteinExistence type="inferred from homology"/>
<dbReference type="GO" id="GO:0046513">
    <property type="term" value="P:ceramide biosynthetic process"/>
    <property type="evidence" value="ECO:0007669"/>
    <property type="project" value="TreeGrafter"/>
</dbReference>
<feature type="transmembrane region" description="Helical" evidence="10">
    <location>
        <begin position="216"/>
        <end position="237"/>
    </location>
</feature>
<dbReference type="EMBL" id="REGN01002040">
    <property type="protein sequence ID" value="RNA30808.1"/>
    <property type="molecule type" value="Genomic_DNA"/>
</dbReference>
<feature type="transmembrane region" description="Helical" evidence="10">
    <location>
        <begin position="157"/>
        <end position="178"/>
    </location>
</feature>
<feature type="transmembrane region" description="Helical" evidence="10">
    <location>
        <begin position="49"/>
        <end position="67"/>
    </location>
</feature>
<evidence type="ECO:0000256" key="6">
    <source>
        <dbReference type="ARBA" id="ARBA00023002"/>
    </source>
</evidence>
<evidence type="ECO:0000256" key="8">
    <source>
        <dbReference type="ARBA" id="ARBA00023136"/>
    </source>
</evidence>
<keyword evidence="8 9" id="KW-0472">Membrane</keyword>
<gene>
    <name evidence="12" type="ORF">BpHYR1_015555</name>
</gene>
<organism evidence="12 13">
    <name type="scientific">Brachionus plicatilis</name>
    <name type="common">Marine rotifer</name>
    <name type="synonym">Brachionus muelleri</name>
    <dbReference type="NCBI Taxonomy" id="10195"/>
    <lineage>
        <taxon>Eukaryota</taxon>
        <taxon>Metazoa</taxon>
        <taxon>Spiralia</taxon>
        <taxon>Gnathifera</taxon>
        <taxon>Rotifera</taxon>
        <taxon>Eurotatoria</taxon>
        <taxon>Monogononta</taxon>
        <taxon>Pseudotrocha</taxon>
        <taxon>Ploima</taxon>
        <taxon>Brachionidae</taxon>
        <taxon>Brachionus</taxon>
    </lineage>
</organism>
<dbReference type="GO" id="GO:0042284">
    <property type="term" value="F:sphingolipid delta-4 desaturase activity"/>
    <property type="evidence" value="ECO:0007669"/>
    <property type="project" value="UniProtKB-UniRule"/>
</dbReference>
<dbReference type="STRING" id="10195.A0A3M7S5D4"/>
<evidence type="ECO:0000256" key="1">
    <source>
        <dbReference type="ARBA" id="ARBA00004141"/>
    </source>
</evidence>
<keyword evidence="13" id="KW-1185">Reference proteome</keyword>
<dbReference type="Pfam" id="PF08557">
    <property type="entry name" value="Lipid_DES"/>
    <property type="match status" value="1"/>
</dbReference>
<dbReference type="OrthoDB" id="200948at2759"/>
<dbReference type="AlphaFoldDB" id="A0A3M7S5D4"/>
<keyword evidence="7 9" id="KW-0443">Lipid metabolism</keyword>
<dbReference type="CDD" id="cd03508">
    <property type="entry name" value="Delta4-sphingolipid-FADS-like"/>
    <property type="match status" value="1"/>
</dbReference>
<evidence type="ECO:0000256" key="4">
    <source>
        <dbReference type="ARBA" id="ARBA00022692"/>
    </source>
</evidence>
<dbReference type="Pfam" id="PF00487">
    <property type="entry name" value="FA_desaturase"/>
    <property type="match status" value="1"/>
</dbReference>
<evidence type="ECO:0000313" key="12">
    <source>
        <dbReference type="EMBL" id="RNA30808.1"/>
    </source>
</evidence>
<dbReference type="SMART" id="SM01269">
    <property type="entry name" value="Lipid_DES"/>
    <property type="match status" value="1"/>
</dbReference>
<dbReference type="InterPro" id="IPR011388">
    <property type="entry name" value="DES1/DES2"/>
</dbReference>
<dbReference type="PIRSF" id="PIRSF017228">
    <property type="entry name" value="Sphnglp_dlt4_des"/>
    <property type="match status" value="1"/>
</dbReference>
<evidence type="ECO:0000256" key="9">
    <source>
        <dbReference type="PIRNR" id="PIRNR017228"/>
    </source>
</evidence>
<feature type="transmembrane region" description="Helical" evidence="10">
    <location>
        <begin position="190"/>
        <end position="210"/>
    </location>
</feature>
<dbReference type="InterPro" id="IPR013866">
    <property type="entry name" value="Sphingolipid_d4-desaturase_N"/>
</dbReference>
<keyword evidence="4 10" id="KW-0812">Transmembrane</keyword>
<dbReference type="PANTHER" id="PTHR12879">
    <property type="entry name" value="SPHINGOLIPID DELTA 4 DESATURASE/C-4 HYDROXYLASE PROTEIN DES2"/>
    <property type="match status" value="1"/>
</dbReference>